<proteinExistence type="predicted"/>
<sequence>MEARRVELDLTYEGVNISRELAGYLLDFSYQDNADKADDLQISLQDASGVWHGGWLPRKGDKIEVAIKVLNWGSDESAETLPCGTFEVDTVTFGGPPDVVQLKAASIPIGGARWEARSQGWENIRLSAIAKDIADRAGLSLWLDIVDDPLYDRQDQAEQSDLAFLQSLATKEGVTTVVTMTQLCLIDEERYEMEYPIETIEKGKSNVLSYSFDSSTVDCGYSACEVTYFDPQKKETYRGYFKPSWAPENGPVLKINARVGSNEEAQRLSKTALREKNKSGTQGKFSLVGDINLMQSFTVDVVGWGDFDGRYIIDSATHKIGSGGYTVDLSVRKVLYTW</sequence>
<evidence type="ECO:0000313" key="1">
    <source>
        <dbReference type="EMBL" id="PWK16059.1"/>
    </source>
</evidence>
<dbReference type="Proteomes" id="UP000245634">
    <property type="component" value="Unassembled WGS sequence"/>
</dbReference>
<dbReference type="RefSeq" id="WP_109686479.1">
    <property type="nucleotide sequence ID" value="NZ_QGGL01000002.1"/>
</dbReference>
<dbReference type="OrthoDB" id="9815473at2"/>
<gene>
    <name evidence="1" type="ORF">C7459_102306</name>
</gene>
<evidence type="ECO:0000313" key="2">
    <source>
        <dbReference type="Proteomes" id="UP000245634"/>
    </source>
</evidence>
<accession>A0A316DFQ2</accession>
<dbReference type="SUPFAM" id="SSF69279">
    <property type="entry name" value="Phage tail proteins"/>
    <property type="match status" value="1"/>
</dbReference>
<keyword evidence="2" id="KW-1185">Reference proteome</keyword>
<comment type="caution">
    <text evidence="1">The sequence shown here is derived from an EMBL/GenBank/DDBJ whole genome shotgun (WGS) entry which is preliminary data.</text>
</comment>
<evidence type="ECO:0008006" key="3">
    <source>
        <dbReference type="Google" id="ProtNLM"/>
    </source>
</evidence>
<dbReference type="AlphaFoldDB" id="A0A316DFQ2"/>
<protein>
    <recommendedName>
        <fullName evidence="3">Phage protein D</fullName>
    </recommendedName>
</protein>
<name>A0A316DFQ2_9BACL</name>
<reference evidence="1 2" key="1">
    <citation type="submission" date="2018-05" db="EMBL/GenBank/DDBJ databases">
        <title>Genomic Encyclopedia of Type Strains, Phase IV (KMG-IV): sequencing the most valuable type-strain genomes for metagenomic binning, comparative biology and taxonomic classification.</title>
        <authorList>
            <person name="Goeker M."/>
        </authorList>
    </citation>
    <scope>NUCLEOTIDE SEQUENCE [LARGE SCALE GENOMIC DNA]</scope>
    <source>
        <strain evidence="1 2">DSM 18773</strain>
    </source>
</reference>
<dbReference type="EMBL" id="QGGL01000002">
    <property type="protein sequence ID" value="PWK16059.1"/>
    <property type="molecule type" value="Genomic_DNA"/>
</dbReference>
<organism evidence="1 2">
    <name type="scientific">Tumebacillus permanentifrigoris</name>
    <dbReference type="NCBI Taxonomy" id="378543"/>
    <lineage>
        <taxon>Bacteria</taxon>
        <taxon>Bacillati</taxon>
        <taxon>Bacillota</taxon>
        <taxon>Bacilli</taxon>
        <taxon>Bacillales</taxon>
        <taxon>Alicyclobacillaceae</taxon>
        <taxon>Tumebacillus</taxon>
    </lineage>
</organism>